<dbReference type="PANTHER" id="PTHR33116:SF78">
    <property type="entry name" value="OS12G0587133 PROTEIN"/>
    <property type="match status" value="1"/>
</dbReference>
<dbReference type="PANTHER" id="PTHR33116">
    <property type="entry name" value="REVERSE TRANSCRIPTASE ZINC-BINDING DOMAIN-CONTAINING PROTEIN-RELATED-RELATED"/>
    <property type="match status" value="1"/>
</dbReference>
<dbReference type="Gene3D" id="3.60.10.10">
    <property type="entry name" value="Endonuclease/exonuclease/phosphatase"/>
    <property type="match status" value="1"/>
</dbReference>
<dbReference type="AlphaFoldDB" id="A0ABD3HXH4"/>
<dbReference type="InterPro" id="IPR036691">
    <property type="entry name" value="Endo/exonu/phosph_ase_sf"/>
</dbReference>
<comment type="caution">
    <text evidence="1">The sequence shown here is derived from an EMBL/GenBank/DDBJ whole genome shotgun (WGS) entry which is preliminary data.</text>
</comment>
<organism evidence="1 2">
    <name type="scientific">Riccia sorocarpa</name>
    <dbReference type="NCBI Taxonomy" id="122646"/>
    <lineage>
        <taxon>Eukaryota</taxon>
        <taxon>Viridiplantae</taxon>
        <taxon>Streptophyta</taxon>
        <taxon>Embryophyta</taxon>
        <taxon>Marchantiophyta</taxon>
        <taxon>Marchantiopsida</taxon>
        <taxon>Marchantiidae</taxon>
        <taxon>Marchantiales</taxon>
        <taxon>Ricciaceae</taxon>
        <taxon>Riccia</taxon>
    </lineage>
</organism>
<dbReference type="EMBL" id="JBJQOH010000002">
    <property type="protein sequence ID" value="KAL3695556.1"/>
    <property type="molecule type" value="Genomic_DNA"/>
</dbReference>
<reference evidence="1 2" key="1">
    <citation type="submission" date="2024-09" db="EMBL/GenBank/DDBJ databases">
        <title>Chromosome-scale assembly of Riccia sorocarpa.</title>
        <authorList>
            <person name="Paukszto L."/>
        </authorList>
    </citation>
    <scope>NUCLEOTIDE SEQUENCE [LARGE SCALE GENOMIC DNA]</scope>
    <source>
        <strain evidence="1">LP-2024</strain>
        <tissue evidence="1">Aerial parts of the thallus</tissue>
    </source>
</reference>
<gene>
    <name evidence="1" type="ORF">R1sor_009632</name>
</gene>
<accession>A0ABD3HXH4</accession>
<keyword evidence="2" id="KW-1185">Reference proteome</keyword>
<protein>
    <submittedName>
        <fullName evidence="1">Uncharacterized protein</fullName>
    </submittedName>
</protein>
<evidence type="ECO:0000313" key="1">
    <source>
        <dbReference type="EMBL" id="KAL3695556.1"/>
    </source>
</evidence>
<sequence>MTTSTGTLPLSSWNVGGLRAPHRRYAVRSFLTKTRPVICALQETHIDAEKVEFFIATMLGGKYKTVAVSAIDAREIATRREGPKFTRAQVRDGNFTWSRIDRGYVTQEQVAKVIHHSQYCSSEHIPLSILITLDGEQPDEGTIVKSVYFKADHVLVEEELEDLTEKWRELEVQHEDKPPIEKFVFCWAGIRTDIKKRQYKKAQRLHSLPEKEDRLRQLIRLDPTGLNREQQKEIEELINEVKELEAWKLHRWRLTSRENFLRDGEANTAYFFQKFKKRRARINLGRIKKEDGEVIESPEEIKREVLRSFTQLYSRQNQDEGDRRCTEELLQNVHLALTPEQRLMVEDAPTDLELHEALLLLPQDKSPGVDGMGKEVMVALWPIMDDTAVYMEVNERSARNLFDLLNVVQRASGGKTNVGKSKVLMIGKRIDYPTWLRDFGLQMVEDDEQTRYLGAALTTKWRGVDNGRALLAAVTRKAQTLSSPFLSFEARAIALKHVVFSSTIYHLMSSTFKKGALSKVDSVLRGYIWAKDKEDNQKKALVSWRRLALPESWGGLGVFELQRFQAALLCKTMLRAMENSAQSLWAPVFLAAFLKVDGSDLFTAMTTKDPPVSLKGCPVASLMLQSWASFFSEFKWRPQQPVPVQEVITKQGFFLLARRSAGIPEALKVADVLFSTSQYLNVSSVPIFCQLYRDGRLPTAITEDVVAREVMDSLLSARLTTALQLPSLQDWRDQLGGEFSLKMRGTHIYRNLLGDKELEQVEEMNKRWRLRWDRMAWREVWRTYGLKGIPK</sequence>
<name>A0ABD3HXH4_9MARC</name>
<dbReference type="SUPFAM" id="SSF56219">
    <property type="entry name" value="DNase I-like"/>
    <property type="match status" value="1"/>
</dbReference>
<evidence type="ECO:0000313" key="2">
    <source>
        <dbReference type="Proteomes" id="UP001633002"/>
    </source>
</evidence>
<dbReference type="Proteomes" id="UP001633002">
    <property type="component" value="Unassembled WGS sequence"/>
</dbReference>
<proteinExistence type="predicted"/>